<comment type="caution">
    <text evidence="2">The sequence shown here is derived from an EMBL/GenBank/DDBJ whole genome shotgun (WGS) entry which is preliminary data.</text>
</comment>
<evidence type="ECO:0000259" key="1">
    <source>
        <dbReference type="Pfam" id="PF00685"/>
    </source>
</evidence>
<keyword evidence="3" id="KW-1185">Reference proteome</keyword>
<dbReference type="Gene3D" id="3.40.50.300">
    <property type="entry name" value="P-loop containing nucleotide triphosphate hydrolases"/>
    <property type="match status" value="1"/>
</dbReference>
<organism evidence="2 3">
    <name type="scientific">Novosphingobium mangrovi</name>
    <name type="common">ex Huang et al. 2023</name>
    <dbReference type="NCBI Taxonomy" id="2976432"/>
    <lineage>
        <taxon>Bacteria</taxon>
        <taxon>Pseudomonadati</taxon>
        <taxon>Pseudomonadota</taxon>
        <taxon>Alphaproteobacteria</taxon>
        <taxon>Sphingomonadales</taxon>
        <taxon>Sphingomonadaceae</taxon>
        <taxon>Novosphingobium</taxon>
    </lineage>
</organism>
<gene>
    <name evidence="2" type="ORF">NZK81_00755</name>
</gene>
<sequence>MRDITKARLQMSKTHLKNLITRNATVKAAATYLHYGRETLGRHVLRPDPTATGPLLFTIEKCASTYISKALALIEARYGQYRVYNYAGHYWNTGELDVYAAIQRDASRIFSMKNAMYGPLRRYVAASNMDNRRILLILRDPRDVLVSMYYSVGYSHALPGGRKSRAQYEARRREARAMTIDEYVEHELPIIRSTYKEYAEHLLGKPNVTFLTYEQLINAPSTWAAAFIEALGLEPRQSVVDELTGIYEHGLPKGDGDRKMEHRRSGKAGQYAQALKAETIAFIDQAMNLDLARFGVWEL</sequence>
<accession>A0ABT2I059</accession>
<dbReference type="Proteomes" id="UP001165583">
    <property type="component" value="Unassembled WGS sequence"/>
</dbReference>
<dbReference type="InterPro" id="IPR000863">
    <property type="entry name" value="Sulfotransferase_dom"/>
</dbReference>
<dbReference type="InterPro" id="IPR027417">
    <property type="entry name" value="P-loop_NTPase"/>
</dbReference>
<protein>
    <submittedName>
        <fullName evidence="2">Sulfotransferase domain-containing protein</fullName>
    </submittedName>
</protein>
<name>A0ABT2I059_9SPHN</name>
<reference evidence="2" key="1">
    <citation type="submission" date="2022-09" db="EMBL/GenBank/DDBJ databases">
        <title>Novosphingobium sp. Nov., a polycyclic aromatic hydrocarbon-degrading bacterium isolated form mangrove sediments in HongKong.</title>
        <authorList>
            <person name="Hu Z."/>
        </authorList>
    </citation>
    <scope>NUCLEOTIDE SEQUENCE</scope>
    <source>
        <strain evidence="2">HK4-1</strain>
    </source>
</reference>
<evidence type="ECO:0000313" key="3">
    <source>
        <dbReference type="Proteomes" id="UP001165583"/>
    </source>
</evidence>
<proteinExistence type="predicted"/>
<dbReference type="EMBL" id="JANZXA010000001">
    <property type="protein sequence ID" value="MCT2398068.1"/>
    <property type="molecule type" value="Genomic_DNA"/>
</dbReference>
<dbReference type="SUPFAM" id="SSF52540">
    <property type="entry name" value="P-loop containing nucleoside triphosphate hydrolases"/>
    <property type="match status" value="1"/>
</dbReference>
<dbReference type="RefSeq" id="WP_260043135.1">
    <property type="nucleotide sequence ID" value="NZ_JANZXA010000001.1"/>
</dbReference>
<dbReference type="Pfam" id="PF00685">
    <property type="entry name" value="Sulfotransfer_1"/>
    <property type="match status" value="1"/>
</dbReference>
<evidence type="ECO:0000313" key="2">
    <source>
        <dbReference type="EMBL" id="MCT2398068.1"/>
    </source>
</evidence>
<feature type="domain" description="Sulfotransferase" evidence="1">
    <location>
        <begin position="130"/>
        <end position="292"/>
    </location>
</feature>